<accession>A0AAU7T8E5</accession>
<sequence>MVSDPAAARRMAERLAAVQWDDDAAYEHRRSRGRLTREFLRRTAQWSLTVGAEEGWPFSDLAGALDPEVAVDPALLDAVQIGAASAGAFPVRPEAARLMVRWAALGELPRQRFPQLSDPYEPLLVLFGRGGGYSLSHGSIELGYGSFPILSVAERAALEPVPIDEATLDALDHGSPGVR</sequence>
<gene>
    <name evidence="1" type="ORF">ABN611_31745</name>
</gene>
<dbReference type="AlphaFoldDB" id="A0AAU7T8E5"/>
<protein>
    <submittedName>
        <fullName evidence="1">Uncharacterized protein</fullName>
    </submittedName>
</protein>
<proteinExistence type="predicted"/>
<organism evidence="1">
    <name type="scientific">Kribbella sp. HUAS MG21</name>
    <dbReference type="NCBI Taxonomy" id="3160966"/>
    <lineage>
        <taxon>Bacteria</taxon>
        <taxon>Bacillati</taxon>
        <taxon>Actinomycetota</taxon>
        <taxon>Actinomycetes</taxon>
        <taxon>Propionibacteriales</taxon>
        <taxon>Kribbellaceae</taxon>
        <taxon>Kribbella</taxon>
    </lineage>
</organism>
<dbReference type="EMBL" id="CP158165">
    <property type="protein sequence ID" value="XBV23130.1"/>
    <property type="molecule type" value="Genomic_DNA"/>
</dbReference>
<dbReference type="RefSeq" id="WP_350275967.1">
    <property type="nucleotide sequence ID" value="NZ_CP158165.1"/>
</dbReference>
<reference evidence="1" key="1">
    <citation type="submission" date="2024-06" db="EMBL/GenBank/DDBJ databases">
        <title>Kribbella sp. strain HUAS MG21 genome sequences.</title>
        <authorList>
            <person name="Mo P."/>
        </authorList>
    </citation>
    <scope>NUCLEOTIDE SEQUENCE</scope>
    <source>
        <strain evidence="1">HUAS MG21</strain>
    </source>
</reference>
<evidence type="ECO:0000313" key="1">
    <source>
        <dbReference type="EMBL" id="XBV23130.1"/>
    </source>
</evidence>
<name>A0AAU7T8E5_9ACTN</name>